<dbReference type="SUPFAM" id="SSF55785">
    <property type="entry name" value="PYP-like sensor domain (PAS domain)"/>
    <property type="match status" value="1"/>
</dbReference>
<evidence type="ECO:0000256" key="10">
    <source>
        <dbReference type="ARBA" id="ARBA00022840"/>
    </source>
</evidence>
<dbReference type="SMART" id="SM00387">
    <property type="entry name" value="HATPase_c"/>
    <property type="match status" value="1"/>
</dbReference>
<comment type="catalytic activity">
    <reaction evidence="1">
        <text>ATP + protein L-histidine = ADP + protein N-phospho-L-histidine.</text>
        <dbReference type="EC" id="2.7.13.3"/>
    </reaction>
</comment>
<keyword evidence="8" id="KW-0547">Nucleotide-binding</keyword>
<feature type="transmembrane region" description="Helical" evidence="14">
    <location>
        <begin position="186"/>
        <end position="205"/>
    </location>
</feature>
<organism evidence="16 17">
    <name type="scientific">Edaphobacillus lindanitolerans</name>
    <dbReference type="NCBI Taxonomy" id="550447"/>
    <lineage>
        <taxon>Bacteria</taxon>
        <taxon>Bacillati</taxon>
        <taxon>Bacillota</taxon>
        <taxon>Bacilli</taxon>
        <taxon>Bacillales</taxon>
        <taxon>Bacillaceae</taxon>
        <taxon>Edaphobacillus</taxon>
    </lineage>
</organism>
<dbReference type="PRINTS" id="PR00344">
    <property type="entry name" value="BCTRLSENSOR"/>
</dbReference>
<comment type="subcellular location">
    <subcellularLocation>
        <location evidence="2">Cell membrane</location>
        <topology evidence="2">Multi-pass membrane protein</topology>
    </subcellularLocation>
</comment>
<reference evidence="17" key="1">
    <citation type="submission" date="2017-01" db="EMBL/GenBank/DDBJ databases">
        <authorList>
            <person name="Varghese N."/>
            <person name="Submissions S."/>
        </authorList>
    </citation>
    <scope>NUCLEOTIDE SEQUENCE [LARGE SCALE GENOMIC DNA]</scope>
    <source>
        <strain evidence="17">MNA4</strain>
    </source>
</reference>
<dbReference type="InterPro" id="IPR035965">
    <property type="entry name" value="PAS-like_dom_sf"/>
</dbReference>
<dbReference type="GO" id="GO:0005524">
    <property type="term" value="F:ATP binding"/>
    <property type="evidence" value="ECO:0007669"/>
    <property type="project" value="UniProtKB-KW"/>
</dbReference>
<name>A0A1U7PP06_9BACI</name>
<evidence type="ECO:0000256" key="14">
    <source>
        <dbReference type="SAM" id="Phobius"/>
    </source>
</evidence>
<evidence type="ECO:0000256" key="11">
    <source>
        <dbReference type="ARBA" id="ARBA00022989"/>
    </source>
</evidence>
<dbReference type="InterPro" id="IPR005467">
    <property type="entry name" value="His_kinase_dom"/>
</dbReference>
<dbReference type="SUPFAM" id="SSF55890">
    <property type="entry name" value="Sporulation response regulatory protein Spo0B"/>
    <property type="match status" value="1"/>
</dbReference>
<dbReference type="STRING" id="550447.SAMN05428946_1954"/>
<dbReference type="RefSeq" id="WP_076758556.1">
    <property type="nucleotide sequence ID" value="NZ_FTPL01000003.1"/>
</dbReference>
<dbReference type="Proteomes" id="UP000187550">
    <property type="component" value="Unassembled WGS sequence"/>
</dbReference>
<protein>
    <recommendedName>
        <fullName evidence="3">histidine kinase</fullName>
        <ecNumber evidence="3">2.7.13.3</ecNumber>
    </recommendedName>
</protein>
<evidence type="ECO:0000313" key="16">
    <source>
        <dbReference type="EMBL" id="SIT87136.1"/>
    </source>
</evidence>
<dbReference type="OrthoDB" id="9792686at2"/>
<dbReference type="EMBL" id="FTPL01000003">
    <property type="protein sequence ID" value="SIT87136.1"/>
    <property type="molecule type" value="Genomic_DNA"/>
</dbReference>
<dbReference type="InterPro" id="IPR016120">
    <property type="entry name" value="Sig_transdc_His_kin_SpoOB"/>
</dbReference>
<dbReference type="InterPro" id="IPR036890">
    <property type="entry name" value="HATPase_C_sf"/>
</dbReference>
<dbReference type="InterPro" id="IPR003594">
    <property type="entry name" value="HATPase_dom"/>
</dbReference>
<keyword evidence="6" id="KW-0808">Transferase</keyword>
<dbReference type="Gene3D" id="3.30.565.10">
    <property type="entry name" value="Histidine kinase-like ATPase, C-terminal domain"/>
    <property type="match status" value="1"/>
</dbReference>
<dbReference type="PROSITE" id="PS50109">
    <property type="entry name" value="HIS_KIN"/>
    <property type="match status" value="1"/>
</dbReference>
<feature type="transmembrane region" description="Helical" evidence="14">
    <location>
        <begin position="20"/>
        <end position="43"/>
    </location>
</feature>
<evidence type="ECO:0000256" key="7">
    <source>
        <dbReference type="ARBA" id="ARBA00022692"/>
    </source>
</evidence>
<dbReference type="PANTHER" id="PTHR44936">
    <property type="entry name" value="SENSOR PROTEIN CREC"/>
    <property type="match status" value="1"/>
</dbReference>
<evidence type="ECO:0000259" key="15">
    <source>
        <dbReference type="PROSITE" id="PS50109"/>
    </source>
</evidence>
<keyword evidence="5" id="KW-0597">Phosphoprotein</keyword>
<dbReference type="GO" id="GO:0000155">
    <property type="term" value="F:phosphorelay sensor kinase activity"/>
    <property type="evidence" value="ECO:0007669"/>
    <property type="project" value="InterPro"/>
</dbReference>
<evidence type="ECO:0000256" key="9">
    <source>
        <dbReference type="ARBA" id="ARBA00022777"/>
    </source>
</evidence>
<dbReference type="InterPro" id="IPR029151">
    <property type="entry name" value="Sensor-like_sf"/>
</dbReference>
<dbReference type="Gene3D" id="3.30.450.20">
    <property type="entry name" value="PAS domain"/>
    <property type="match status" value="2"/>
</dbReference>
<keyword evidence="9 16" id="KW-0418">Kinase</keyword>
<gene>
    <name evidence="16" type="ORF">SAMN05428946_1954</name>
</gene>
<keyword evidence="7 14" id="KW-0812">Transmembrane</keyword>
<dbReference type="PANTHER" id="PTHR44936:SF10">
    <property type="entry name" value="SENSOR PROTEIN RSTB"/>
    <property type="match status" value="1"/>
</dbReference>
<feature type="domain" description="Histidine kinase" evidence="15">
    <location>
        <begin position="343"/>
        <end position="537"/>
    </location>
</feature>
<keyword evidence="12" id="KW-0902">Two-component regulatory system</keyword>
<dbReference type="InterPro" id="IPR033463">
    <property type="entry name" value="sCache_3"/>
</dbReference>
<evidence type="ECO:0000256" key="4">
    <source>
        <dbReference type="ARBA" id="ARBA00022475"/>
    </source>
</evidence>
<evidence type="ECO:0000256" key="8">
    <source>
        <dbReference type="ARBA" id="ARBA00022741"/>
    </source>
</evidence>
<keyword evidence="17" id="KW-1185">Reference proteome</keyword>
<dbReference type="Pfam" id="PF02518">
    <property type="entry name" value="HATPase_c"/>
    <property type="match status" value="1"/>
</dbReference>
<evidence type="ECO:0000256" key="13">
    <source>
        <dbReference type="ARBA" id="ARBA00023136"/>
    </source>
</evidence>
<keyword evidence="4" id="KW-1003">Cell membrane</keyword>
<keyword evidence="10" id="KW-0067">ATP-binding</keyword>
<dbReference type="SUPFAM" id="SSF103190">
    <property type="entry name" value="Sensory domain-like"/>
    <property type="match status" value="1"/>
</dbReference>
<dbReference type="InterPro" id="IPR050980">
    <property type="entry name" value="2C_sensor_his_kinase"/>
</dbReference>
<evidence type="ECO:0000256" key="12">
    <source>
        <dbReference type="ARBA" id="ARBA00023012"/>
    </source>
</evidence>
<proteinExistence type="predicted"/>
<keyword evidence="11 14" id="KW-1133">Transmembrane helix</keyword>
<evidence type="ECO:0000256" key="5">
    <source>
        <dbReference type="ARBA" id="ARBA00022553"/>
    </source>
</evidence>
<evidence type="ECO:0000313" key="17">
    <source>
        <dbReference type="Proteomes" id="UP000187550"/>
    </source>
</evidence>
<accession>A0A1U7PP06</accession>
<dbReference type="SUPFAM" id="SSF55874">
    <property type="entry name" value="ATPase domain of HSP90 chaperone/DNA topoisomerase II/histidine kinase"/>
    <property type="match status" value="1"/>
</dbReference>
<evidence type="ECO:0000256" key="6">
    <source>
        <dbReference type="ARBA" id="ARBA00022679"/>
    </source>
</evidence>
<sequence length="541" mass="58655">MTASTYSSTKNRSNKPKLGLLMRMIGLISLLVIVICLAFGLFLRHFLSESTEDQVGRRALGIAETVANIPELREAFSLGDPAAVIQGIVEPIRKKTGAEFIVVGNLDGIRYSHPDPSRIGNEMVGGDNDRALLSGESYVSKKEGSLGLSIRGKVPVISEGEVVGVVSVGFLNDNVQAIARAQSRSIWLTLTFVVIAGLAGSVLISRHIKSLLRNMEPEEISRLYDQKEAILQSVREGIIAVDGEGRITSVNAAAGEILTEEGLAGSDRIPRLPVRELLPSIGDLRMRLEDREMMLGRQVVLVNQVPFTSGGTGAVITFRKKSDLQKMTEELSRIRQYANTQRAQTHEHSNKLHVILGLLIHGQTEDAIEFIKKEENIRSSRTKFLSENVSDPLIGALIQGKFVQAQELGIDLSLDPYSRLGQPLSEDAQDALLTALGNVIENAFDAVRGNGEGNRRVRLYFTDVGDDLLFEVEDSGAGIREEDAQNIYRAGFSTKGDGRGNGLALAIEALGRTGGELLIEDGDMGGACFIISIPKKSGVDQ</sequence>
<evidence type="ECO:0000256" key="3">
    <source>
        <dbReference type="ARBA" id="ARBA00012438"/>
    </source>
</evidence>
<dbReference type="InterPro" id="IPR004358">
    <property type="entry name" value="Sig_transdc_His_kin-like_C"/>
</dbReference>
<evidence type="ECO:0000256" key="2">
    <source>
        <dbReference type="ARBA" id="ARBA00004651"/>
    </source>
</evidence>
<dbReference type="Pfam" id="PF17203">
    <property type="entry name" value="sCache_3_2"/>
    <property type="match status" value="1"/>
</dbReference>
<keyword evidence="13 14" id="KW-0472">Membrane</keyword>
<dbReference type="AlphaFoldDB" id="A0A1U7PP06"/>
<dbReference type="EC" id="2.7.13.3" evidence="3"/>
<evidence type="ECO:0000256" key="1">
    <source>
        <dbReference type="ARBA" id="ARBA00000085"/>
    </source>
</evidence>
<dbReference type="GO" id="GO:0005886">
    <property type="term" value="C:plasma membrane"/>
    <property type="evidence" value="ECO:0007669"/>
    <property type="project" value="UniProtKB-SubCell"/>
</dbReference>